<dbReference type="VEuPathDB" id="FungiDB:MPH_04542"/>
<dbReference type="EMBL" id="AHHD01000215">
    <property type="protein sequence ID" value="EKG18153.1"/>
    <property type="molecule type" value="Genomic_DNA"/>
</dbReference>
<comment type="caution">
    <text evidence="1">The sequence shown here is derived from an EMBL/GenBank/DDBJ whole genome shotgun (WGS) entry which is preliminary data.</text>
</comment>
<dbReference type="InParanoid" id="K2RTQ5"/>
<proteinExistence type="predicted"/>
<reference evidence="1 2" key="1">
    <citation type="journal article" date="2012" name="BMC Genomics">
        <title>Tools to kill: Genome of one of the most destructive plant pathogenic fungi Macrophomina phaseolina.</title>
        <authorList>
            <person name="Islam M.S."/>
            <person name="Haque M.S."/>
            <person name="Islam M.M."/>
            <person name="Emdad E.M."/>
            <person name="Halim A."/>
            <person name="Hossen Q.M.M."/>
            <person name="Hossain M.Z."/>
            <person name="Ahmed B."/>
            <person name="Rahim S."/>
            <person name="Rahman M.S."/>
            <person name="Alam M.M."/>
            <person name="Hou S."/>
            <person name="Wan X."/>
            <person name="Saito J.A."/>
            <person name="Alam M."/>
        </authorList>
    </citation>
    <scope>NUCLEOTIDE SEQUENCE [LARGE SCALE GENOMIC DNA]</scope>
    <source>
        <strain evidence="1 2">MS6</strain>
    </source>
</reference>
<accession>K2RTQ5</accession>
<dbReference type="HOGENOM" id="CLU_1768441_0_0_1"/>
<dbReference type="AlphaFoldDB" id="K2RTQ5"/>
<sequence>MQAKRKLTHASRFPTVSATKRFAAQALPSKLAHYILSSLCRWRQHRASIPLYLASPSQYSLPACAFSPSIRITGACRRATKLSLCISSPTFIPRYESQATARSKADESLHLPTAQLLPVFPYPIIRVLCHVHRSGTCALTRAKISKS</sequence>
<evidence type="ECO:0000313" key="1">
    <source>
        <dbReference type="EMBL" id="EKG18153.1"/>
    </source>
</evidence>
<evidence type="ECO:0000313" key="2">
    <source>
        <dbReference type="Proteomes" id="UP000007129"/>
    </source>
</evidence>
<gene>
    <name evidence="1" type="ORF">MPH_04542</name>
</gene>
<name>K2RTQ5_MACPH</name>
<dbReference type="Proteomes" id="UP000007129">
    <property type="component" value="Unassembled WGS sequence"/>
</dbReference>
<organism evidence="1 2">
    <name type="scientific">Macrophomina phaseolina (strain MS6)</name>
    <name type="common">Charcoal rot fungus</name>
    <dbReference type="NCBI Taxonomy" id="1126212"/>
    <lineage>
        <taxon>Eukaryota</taxon>
        <taxon>Fungi</taxon>
        <taxon>Dikarya</taxon>
        <taxon>Ascomycota</taxon>
        <taxon>Pezizomycotina</taxon>
        <taxon>Dothideomycetes</taxon>
        <taxon>Dothideomycetes incertae sedis</taxon>
        <taxon>Botryosphaeriales</taxon>
        <taxon>Botryosphaeriaceae</taxon>
        <taxon>Macrophomina</taxon>
    </lineage>
</organism>
<protein>
    <submittedName>
        <fullName evidence="1">Uncharacterized protein</fullName>
    </submittedName>
</protein>